<keyword evidence="1" id="KW-1133">Transmembrane helix</keyword>
<keyword evidence="1" id="KW-0812">Transmembrane</keyword>
<evidence type="ECO:0000256" key="1">
    <source>
        <dbReference type="SAM" id="Phobius"/>
    </source>
</evidence>
<dbReference type="EMBL" id="MTPW01000001">
    <property type="protein sequence ID" value="PQJ32386.1"/>
    <property type="molecule type" value="Genomic_DNA"/>
</dbReference>
<evidence type="ECO:0000313" key="2">
    <source>
        <dbReference type="EMBL" id="PQJ32386.1"/>
    </source>
</evidence>
<protein>
    <submittedName>
        <fullName evidence="2">Uncharacterized protein</fullName>
    </submittedName>
</protein>
<keyword evidence="3" id="KW-1185">Reference proteome</keyword>
<accession>A0A2S7UBS9</accession>
<sequence>MNKELILRAFVKASQELYNNGVTNPSLTQMSTKLSHYLEENWNVVLGERSLRIYRGDAQKLDGKDEDISIKQIEVINGLCQYLGYENYNDFQKAIDSTNNDLNVTEFNRNVIQSLPFKYILPGIGMVLIVLLIYNYSNKQRWMVWQTDHYVEVDFDATKYNVKQLKLYREEKIKSFKKVEVNCYTDFFNEDNSVRIWYGKNSKKQLEYFTNLGLHPETGITLKPITSYMINKYVCFD</sequence>
<dbReference type="RefSeq" id="WP_105071466.1">
    <property type="nucleotide sequence ID" value="NZ_MTPW01000001.1"/>
</dbReference>
<gene>
    <name evidence="2" type="ORF">BST92_10820</name>
</gene>
<feature type="transmembrane region" description="Helical" evidence="1">
    <location>
        <begin position="119"/>
        <end position="136"/>
    </location>
</feature>
<organism evidence="2 3">
    <name type="scientific">Nonlabens arenilitoris</name>
    <dbReference type="NCBI Taxonomy" id="1217969"/>
    <lineage>
        <taxon>Bacteria</taxon>
        <taxon>Pseudomonadati</taxon>
        <taxon>Bacteroidota</taxon>
        <taxon>Flavobacteriia</taxon>
        <taxon>Flavobacteriales</taxon>
        <taxon>Flavobacteriaceae</taxon>
        <taxon>Nonlabens</taxon>
    </lineage>
</organism>
<proteinExistence type="predicted"/>
<dbReference type="Proteomes" id="UP000239747">
    <property type="component" value="Unassembled WGS sequence"/>
</dbReference>
<reference evidence="2 3" key="1">
    <citation type="submission" date="2017-01" db="EMBL/GenBank/DDBJ databases">
        <title>Trade-off between light-utilization and light-protection in marine flavobacteria.</title>
        <authorList>
            <person name="Kumagai Y."/>
            <person name="Yoshizawa S."/>
            <person name="Kogure K."/>
            <person name="Iwasaki W."/>
        </authorList>
    </citation>
    <scope>NUCLEOTIDE SEQUENCE [LARGE SCALE GENOMIC DNA]</scope>
    <source>
        <strain evidence="2 3">KCTC 32109</strain>
    </source>
</reference>
<keyword evidence="1" id="KW-0472">Membrane</keyword>
<dbReference type="AlphaFoldDB" id="A0A2S7UBS9"/>
<dbReference type="OrthoDB" id="1340494at2"/>
<comment type="caution">
    <text evidence="2">The sequence shown here is derived from an EMBL/GenBank/DDBJ whole genome shotgun (WGS) entry which is preliminary data.</text>
</comment>
<name>A0A2S7UBS9_9FLAO</name>
<evidence type="ECO:0000313" key="3">
    <source>
        <dbReference type="Proteomes" id="UP000239747"/>
    </source>
</evidence>